<dbReference type="PANTHER" id="PTHR33420:SF12">
    <property type="entry name" value="FIMBRIN-LIKE PROTEIN FIMI-RELATED"/>
    <property type="match status" value="1"/>
</dbReference>
<dbReference type="Gene3D" id="2.60.40.1090">
    <property type="entry name" value="Fimbrial-type adhesion domain"/>
    <property type="match status" value="1"/>
</dbReference>
<dbReference type="SUPFAM" id="SSF49401">
    <property type="entry name" value="Bacterial adhesins"/>
    <property type="match status" value="1"/>
</dbReference>
<name>A0A2T4Y577_ENTCL</name>
<evidence type="ECO:0000313" key="2">
    <source>
        <dbReference type="EMBL" id="PTM37339.1"/>
    </source>
</evidence>
<keyword evidence="1" id="KW-0732">Signal</keyword>
<dbReference type="GO" id="GO:0009289">
    <property type="term" value="C:pilus"/>
    <property type="evidence" value="ECO:0007669"/>
    <property type="project" value="InterPro"/>
</dbReference>
<evidence type="ECO:0000313" key="3">
    <source>
        <dbReference type="Proteomes" id="UP000241614"/>
    </source>
</evidence>
<gene>
    <name evidence="2" type="ORF">DA103_04055</name>
</gene>
<dbReference type="RefSeq" id="WP_108089584.1">
    <property type="nucleotide sequence ID" value="NZ_PZPP01000006.1"/>
</dbReference>
<accession>A0A2T4Y577</accession>
<dbReference type="Proteomes" id="UP000241614">
    <property type="component" value="Unassembled WGS sequence"/>
</dbReference>
<reference evidence="2 3" key="1">
    <citation type="submission" date="2018-04" db="EMBL/GenBank/DDBJ databases">
        <title>Genome sequencing reveals highly heavy metal resistance and biotechnology application of the novel Enterobacter cloacae amazonensis isolated from wastewater river in Manaus - Amazonas.</title>
        <authorList>
            <person name="Astolfi M.C.T."/>
            <person name="Carvalho E.B.D.S."/>
            <person name="Lacerda L.B."/>
            <person name="Pinto M.V."/>
            <person name="Nogueira V.B."/>
            <person name="Barros A.M."/>
            <person name="Astolfi-Filho S."/>
        </authorList>
    </citation>
    <scope>NUCLEOTIDE SEQUENCE [LARGE SCALE GENOMIC DNA]</scope>
    <source>
        <strain evidence="3">amazonensis</strain>
    </source>
</reference>
<dbReference type="OrthoDB" id="6504655at2"/>
<dbReference type="EMBL" id="PZPP01000006">
    <property type="protein sequence ID" value="PTM37339.1"/>
    <property type="molecule type" value="Genomic_DNA"/>
</dbReference>
<feature type="chain" id="PRO_5015582416" evidence="1">
    <location>
        <begin position="23"/>
        <end position="183"/>
    </location>
</feature>
<evidence type="ECO:0000256" key="1">
    <source>
        <dbReference type="SAM" id="SignalP"/>
    </source>
</evidence>
<dbReference type="GO" id="GO:0043709">
    <property type="term" value="P:cell adhesion involved in single-species biofilm formation"/>
    <property type="evidence" value="ECO:0007669"/>
    <property type="project" value="TreeGrafter"/>
</dbReference>
<comment type="caution">
    <text evidence="2">The sequence shown here is derived from an EMBL/GenBank/DDBJ whole genome shotgun (WGS) entry which is preliminary data.</text>
</comment>
<sequence>MEFKPTIFALSVLGLVSATASATITGTSSVSATFNTTIEAGTCSAQVQNASGAPTSQINFGDVFKSDLANKTREEAFKIAFTGCAGVSSAAIRATTGAGGSCSSASSLNFGANNNTAFELWNGDSATGTQLSCKSPQTETVTISSGTATYNLSSRIVVADGKTVADVTTGSVTSPVTFLVTYQ</sequence>
<dbReference type="InterPro" id="IPR036937">
    <property type="entry name" value="Adhesion_dom_fimbrial_sf"/>
</dbReference>
<feature type="signal peptide" evidence="1">
    <location>
        <begin position="1"/>
        <end position="22"/>
    </location>
</feature>
<organism evidence="2 3">
    <name type="scientific">Enterobacter cloacae</name>
    <dbReference type="NCBI Taxonomy" id="550"/>
    <lineage>
        <taxon>Bacteria</taxon>
        <taxon>Pseudomonadati</taxon>
        <taxon>Pseudomonadota</taxon>
        <taxon>Gammaproteobacteria</taxon>
        <taxon>Enterobacterales</taxon>
        <taxon>Enterobacteriaceae</taxon>
        <taxon>Enterobacter</taxon>
        <taxon>Enterobacter cloacae complex</taxon>
    </lineage>
</organism>
<proteinExistence type="predicted"/>
<protein>
    <submittedName>
        <fullName evidence="2">Fimbrial protein</fullName>
    </submittedName>
</protein>
<dbReference type="InterPro" id="IPR050263">
    <property type="entry name" value="Bact_Fimbrial_Adh_Pro"/>
</dbReference>
<dbReference type="PANTHER" id="PTHR33420">
    <property type="entry name" value="FIMBRIAL SUBUNIT ELFA-RELATED"/>
    <property type="match status" value="1"/>
</dbReference>
<dbReference type="InterPro" id="IPR008966">
    <property type="entry name" value="Adhesion_dom_sf"/>
</dbReference>
<dbReference type="AlphaFoldDB" id="A0A2T4Y577"/>